<comment type="caution">
    <text evidence="3">The sequence shown here is derived from an EMBL/GenBank/DDBJ whole genome shotgun (WGS) entry which is preliminary data.</text>
</comment>
<dbReference type="GO" id="GO:0044325">
    <property type="term" value="F:transmembrane transporter binding"/>
    <property type="evidence" value="ECO:0007669"/>
    <property type="project" value="TreeGrafter"/>
</dbReference>
<dbReference type="PANTHER" id="PTHR13280">
    <property type="entry name" value="PHOSPHOFURIN ACIDIC CLUSTER SORTING PROTEIN"/>
    <property type="match status" value="1"/>
</dbReference>
<evidence type="ECO:0000256" key="1">
    <source>
        <dbReference type="SAM" id="MobiDB-lite"/>
    </source>
</evidence>
<reference evidence="3" key="1">
    <citation type="journal article" date="2023" name="Science">
        <title>Genome structures resolve the early diversification of teleost fishes.</title>
        <authorList>
            <person name="Parey E."/>
            <person name="Louis A."/>
            <person name="Montfort J."/>
            <person name="Bouchez O."/>
            <person name="Roques C."/>
            <person name="Iampietro C."/>
            <person name="Lluch J."/>
            <person name="Castinel A."/>
            <person name="Donnadieu C."/>
            <person name="Desvignes T."/>
            <person name="Floi Bucao C."/>
            <person name="Jouanno E."/>
            <person name="Wen M."/>
            <person name="Mejri S."/>
            <person name="Dirks R."/>
            <person name="Jansen H."/>
            <person name="Henkel C."/>
            <person name="Chen W.J."/>
            <person name="Zahm M."/>
            <person name="Cabau C."/>
            <person name="Klopp C."/>
            <person name="Thompson A.W."/>
            <person name="Robinson-Rechavi M."/>
            <person name="Braasch I."/>
            <person name="Lecointre G."/>
            <person name="Bobe J."/>
            <person name="Postlethwait J.H."/>
            <person name="Berthelot C."/>
            <person name="Roest Crollius H."/>
            <person name="Guiguen Y."/>
        </authorList>
    </citation>
    <scope>NUCLEOTIDE SEQUENCE</scope>
    <source>
        <strain evidence="3">WJC10195</strain>
    </source>
</reference>
<dbReference type="PANTHER" id="PTHR13280:SF14">
    <property type="entry name" value="PHOSPHOFURIN ACIDIC CLUSTER SORTING PROTEIN 1"/>
    <property type="match status" value="1"/>
</dbReference>
<dbReference type="Proteomes" id="UP001152622">
    <property type="component" value="Chromosome 5"/>
</dbReference>
<organism evidence="3 4">
    <name type="scientific">Synaphobranchus kaupii</name>
    <name type="common">Kaup's arrowtooth eel</name>
    <dbReference type="NCBI Taxonomy" id="118154"/>
    <lineage>
        <taxon>Eukaryota</taxon>
        <taxon>Metazoa</taxon>
        <taxon>Chordata</taxon>
        <taxon>Craniata</taxon>
        <taxon>Vertebrata</taxon>
        <taxon>Euteleostomi</taxon>
        <taxon>Actinopterygii</taxon>
        <taxon>Neopterygii</taxon>
        <taxon>Teleostei</taxon>
        <taxon>Anguilliformes</taxon>
        <taxon>Synaphobranchidae</taxon>
        <taxon>Synaphobranchus</taxon>
    </lineage>
</organism>
<evidence type="ECO:0000259" key="2">
    <source>
        <dbReference type="Pfam" id="PF10254"/>
    </source>
</evidence>
<dbReference type="Pfam" id="PF10254">
    <property type="entry name" value="Pacs-1"/>
    <property type="match status" value="1"/>
</dbReference>
<dbReference type="GO" id="GO:0072659">
    <property type="term" value="P:protein localization to plasma membrane"/>
    <property type="evidence" value="ECO:0007669"/>
    <property type="project" value="TreeGrafter"/>
</dbReference>
<protein>
    <recommendedName>
        <fullName evidence="2">Phosphofurin acidic cluster sorting protein 1/2 C-terminal domain-containing protein</fullName>
    </recommendedName>
</protein>
<feature type="region of interest" description="Disordered" evidence="1">
    <location>
        <begin position="40"/>
        <end position="110"/>
    </location>
</feature>
<proteinExistence type="predicted"/>
<evidence type="ECO:0000313" key="3">
    <source>
        <dbReference type="EMBL" id="KAJ8361436.1"/>
    </source>
</evidence>
<dbReference type="InterPro" id="IPR019381">
    <property type="entry name" value="PACS1/2_C"/>
</dbReference>
<accession>A0A9Q1FM77</accession>
<dbReference type="OrthoDB" id="28829at2759"/>
<keyword evidence="4" id="KW-1185">Reference proteome</keyword>
<name>A0A9Q1FM77_SYNKA</name>
<sequence length="129" mass="14394">MGLQVDYWAWQGSDRRREGEKRDAVCLKNTLKSNFRFLQVSRIPPGGEHTPPAQHGHDRHNQGEEQEGDIPGQEAEGEGSGLKESGDPWNQPTDLRCQTPTHHAEGLHRRRGVERCQVLPAGCSVAHPC</sequence>
<feature type="domain" description="Phosphofurin acidic cluster sorting protein 1/2 C-terminal" evidence="2">
    <location>
        <begin position="1"/>
        <end position="51"/>
    </location>
</feature>
<dbReference type="AlphaFoldDB" id="A0A9Q1FM77"/>
<dbReference type="EMBL" id="JAINUF010000005">
    <property type="protein sequence ID" value="KAJ8361436.1"/>
    <property type="molecule type" value="Genomic_DNA"/>
</dbReference>
<feature type="compositionally biased region" description="Polar residues" evidence="1">
    <location>
        <begin position="88"/>
        <end position="101"/>
    </location>
</feature>
<gene>
    <name evidence="3" type="ORF">SKAU_G00179610</name>
</gene>
<evidence type="ECO:0000313" key="4">
    <source>
        <dbReference type="Proteomes" id="UP001152622"/>
    </source>
</evidence>